<dbReference type="Proteomes" id="UP000198319">
    <property type="component" value="Unassembled WGS sequence"/>
</dbReference>
<evidence type="ECO:0000313" key="1">
    <source>
        <dbReference type="EMBL" id="OHT44421.1"/>
    </source>
</evidence>
<evidence type="ECO:0000313" key="4">
    <source>
        <dbReference type="Proteomes" id="UP000198319"/>
    </source>
</evidence>
<proteinExistence type="predicted"/>
<evidence type="ECO:0000313" key="3">
    <source>
        <dbReference type="Proteomes" id="UP000180252"/>
    </source>
</evidence>
<reference evidence="2 4" key="3">
    <citation type="submission" date="2016-11" db="EMBL/GenBank/DDBJ databases">
        <title>Whole genomes of Flavobacteriaceae.</title>
        <authorList>
            <person name="Stine C."/>
            <person name="Li C."/>
            <person name="Tadesse D."/>
        </authorList>
    </citation>
    <scope>NUCLEOTIDE SEQUENCE [LARGE SCALE GENOMIC DNA]</scope>
    <source>
        <strain evidence="2 4">ATCC BAA-2541</strain>
    </source>
</reference>
<dbReference type="EMBL" id="MIKE01000024">
    <property type="protein sequence ID" value="OHT44421.1"/>
    <property type="molecule type" value="Genomic_DNA"/>
</dbReference>
<dbReference type="EMBL" id="MUHG01000018">
    <property type="protein sequence ID" value="OXB19443.1"/>
    <property type="molecule type" value="Genomic_DNA"/>
</dbReference>
<comment type="caution">
    <text evidence="1">The sequence shown here is derived from an EMBL/GenBank/DDBJ whole genome shotgun (WGS) entry which is preliminary data.</text>
</comment>
<protein>
    <submittedName>
        <fullName evidence="1">Uncharacterized protein</fullName>
    </submittedName>
</protein>
<name>A0A1S1J477_9FLAO</name>
<gene>
    <name evidence="2" type="ORF">B0A71_12955</name>
    <name evidence="1" type="ORF">BHE19_11920</name>
</gene>
<keyword evidence="4" id="KW-1185">Reference proteome</keyword>
<accession>A0A1S1J477</accession>
<dbReference type="STRING" id="1278819.BHE19_11920"/>
<dbReference type="Proteomes" id="UP000180252">
    <property type="component" value="Unassembled WGS sequence"/>
</dbReference>
<reference evidence="1" key="1">
    <citation type="submission" date="2016-09" db="EMBL/GenBank/DDBJ databases">
        <authorList>
            <person name="Capua I."/>
            <person name="De Benedictis P."/>
            <person name="Joannis T."/>
            <person name="Lombin L.H."/>
            <person name="Cattoli G."/>
        </authorList>
    </citation>
    <scope>NUCLEOTIDE SEQUENCE [LARGE SCALE GENOMIC DNA]</scope>
    <source>
        <strain evidence="1">MSU</strain>
    </source>
</reference>
<sequence>MGNINPQYNDRVQYILKSKEMGELIIVEPIGWNDDDKEYSRNEEYHGIFPKFSNSLQFVKEGADYIQLGYDIYGIMMEIELIRNERHPQNDVWTLTYSGYLDLSTWGRSNGQVKVKFNSGGLEQELKARNSETVEVDRTTTINDSIIPELQTINVELDGRKIFLQTKFVTKESENSADLVNTSSDGNTRGSTISVPMALINKSHESAQAPIAGSLVGDNSWDRTGNGDVSNLFFAISDRDRDLKIKIKLQFKANIYTFDDVQNFKFCVRLATYKNGGDFILKENRFLFEKTSHAELHGKTFQVDFDDTVKILANESLGLLFDQNVDFANTRSQRLEISAENIVCSLDVDEESFEEKSTTKAILAHELADRLVTIATNKQGAFYSDYFGRKDLGYPVNGKGAYVAFTHGFWVRQFDKLPLPKEETSTSPKVTNLFKPVTTSFSDFTTSTKAVFNLGIGIENIGNKERVRIEELSYFYNKNVTIRLPNQVKNVDRNTAPDKYYSAIEIGYEKGGDYEEAFGLDEFNVRSNFSTYISRLKNVYTQISKYRADSYGMEFARRKPKSLNETEDSSYDEDIFFLDLKKTSSNTFSQRKWQDDFEKAPTGIFSPETATGLRLSPVNSLLRHGWWISASVIKYATNKLKFGSSAANRQLRTKLSGKHEYAENGDVINAELEPARFIPETIDFEHVCDFDVMQQVNGFTMILGKKVMNLYGLVEFINEDGETEKGFLLNLKPNGKGSWKVLKFNR</sequence>
<evidence type="ECO:0000313" key="2">
    <source>
        <dbReference type="EMBL" id="OXB19443.1"/>
    </source>
</evidence>
<reference evidence="3" key="2">
    <citation type="submission" date="2016-09" db="EMBL/GenBank/DDBJ databases">
        <authorList>
            <person name="Chen S."/>
            <person name="Walker E."/>
        </authorList>
    </citation>
    <scope>NUCLEOTIDE SEQUENCE [LARGE SCALE GENOMIC DNA]</scope>
    <source>
        <strain evidence="3">MSU</strain>
    </source>
</reference>
<dbReference type="AlphaFoldDB" id="A0A1S1J477"/>
<dbReference type="OrthoDB" id="1286096at2"/>
<organism evidence="1 3">
    <name type="scientific">Flavobacterium tructae</name>
    <dbReference type="NCBI Taxonomy" id="1114873"/>
    <lineage>
        <taxon>Bacteria</taxon>
        <taxon>Pseudomonadati</taxon>
        <taxon>Bacteroidota</taxon>
        <taxon>Flavobacteriia</taxon>
        <taxon>Flavobacteriales</taxon>
        <taxon>Flavobacteriaceae</taxon>
        <taxon>Flavobacterium</taxon>
    </lineage>
</organism>
<dbReference type="RefSeq" id="WP_070907654.1">
    <property type="nucleotide sequence ID" value="NZ_MIKE01000024.1"/>
</dbReference>